<evidence type="ECO:0000313" key="2">
    <source>
        <dbReference type="Proteomes" id="UP000789738"/>
    </source>
</evidence>
<dbReference type="EMBL" id="CAKJVE010000004">
    <property type="protein sequence ID" value="CAG9709943.1"/>
    <property type="molecule type" value="Genomic_DNA"/>
</dbReference>
<protein>
    <submittedName>
        <fullName evidence="1">Uncharacterized protein</fullName>
    </submittedName>
</protein>
<sequence length="111" mass="12459">MIKKNIVNQRAFIKAAPKPIRCTSAVILDWNTKLIYSLKLLGIKSIIDEKIVFIIIFKTMKAPNDPRIFILGNKCPIEIEVYIKVIFKASCSKPATKNSIPTSISDPPNSE</sequence>
<evidence type="ECO:0000313" key="1">
    <source>
        <dbReference type="EMBL" id="CAG9709943.1"/>
    </source>
</evidence>
<dbReference type="Proteomes" id="UP000789738">
    <property type="component" value="Unassembled WGS sequence"/>
</dbReference>
<organism evidence="1 2">
    <name type="scientific">Clostridium neonatale</name>
    <dbReference type="NCBI Taxonomy" id="137838"/>
    <lineage>
        <taxon>Bacteria</taxon>
        <taxon>Bacillati</taxon>
        <taxon>Bacillota</taxon>
        <taxon>Clostridia</taxon>
        <taxon>Eubacteriales</taxon>
        <taxon>Clostridiaceae</taxon>
        <taxon>Clostridium</taxon>
    </lineage>
</organism>
<reference evidence="1" key="1">
    <citation type="submission" date="2021-10" db="EMBL/GenBank/DDBJ databases">
        <authorList>
            <person name="Mesa V."/>
        </authorList>
    </citation>
    <scope>NUCLEOTIDE SEQUENCE</scope>
    <source>
        <strain evidence="1">CC3_PB</strain>
    </source>
</reference>
<accession>A0AA86JME6</accession>
<name>A0AA86JME6_9CLOT</name>
<proteinExistence type="predicted"/>
<gene>
    <name evidence="1" type="ORF">CNEO_44504</name>
</gene>
<dbReference type="AlphaFoldDB" id="A0AA86JME6"/>
<comment type="caution">
    <text evidence="1">The sequence shown here is derived from an EMBL/GenBank/DDBJ whole genome shotgun (WGS) entry which is preliminary data.</text>
</comment>